<comment type="caution">
    <text evidence="1">The sequence shown here is derived from an EMBL/GenBank/DDBJ whole genome shotgun (WGS) entry which is preliminary data.</text>
</comment>
<evidence type="ECO:0008006" key="2">
    <source>
        <dbReference type="Google" id="ProtNLM"/>
    </source>
</evidence>
<sequence>MTDRMMQISFLPQDVGLIKEFFHGKNYSKLISYDKTLDSIYVDMSKMKSCDTLCSGIADLIISLIKERDLKQYIWKTYINISEEDKKSVYIEAVNLFDKKEDFIKETIYSKVNEFIIENNDLNLEGFVKFRMKDFISYISILSDIAMEEHLIKRDKKEFLDSLKYFIDIQEEKMELLRITIMKDGNFVLSDENGRELEHFNNEEIMNLAMSEDLNNEDILISAIMTLCPKKIEILDNLNNNKSKDMIEVVNLLFEGKVTVIYSN</sequence>
<accession>A0A645D2G2</accession>
<dbReference type="InterPro" id="IPR014199">
    <property type="entry name" value="Spore_YtxC"/>
</dbReference>
<reference evidence="1" key="1">
    <citation type="submission" date="2019-08" db="EMBL/GenBank/DDBJ databases">
        <authorList>
            <person name="Kucharzyk K."/>
            <person name="Murdoch R.W."/>
            <person name="Higgins S."/>
            <person name="Loffler F."/>
        </authorList>
    </citation>
    <scope>NUCLEOTIDE SEQUENCE</scope>
</reference>
<proteinExistence type="predicted"/>
<dbReference type="AlphaFoldDB" id="A0A645D2G2"/>
<gene>
    <name evidence="1" type="ORF">SDC9_130415</name>
</gene>
<evidence type="ECO:0000313" key="1">
    <source>
        <dbReference type="EMBL" id="MPM83351.1"/>
    </source>
</evidence>
<name>A0A645D2G2_9ZZZZ</name>
<organism evidence="1">
    <name type="scientific">bioreactor metagenome</name>
    <dbReference type="NCBI Taxonomy" id="1076179"/>
    <lineage>
        <taxon>unclassified sequences</taxon>
        <taxon>metagenomes</taxon>
        <taxon>ecological metagenomes</taxon>
    </lineage>
</organism>
<dbReference type="Pfam" id="PF08812">
    <property type="entry name" value="YtxC"/>
    <property type="match status" value="1"/>
</dbReference>
<protein>
    <recommendedName>
        <fullName evidence="2">Sporulation protein YtxC</fullName>
    </recommendedName>
</protein>
<dbReference type="EMBL" id="VSSQ01032166">
    <property type="protein sequence ID" value="MPM83351.1"/>
    <property type="molecule type" value="Genomic_DNA"/>
</dbReference>